<dbReference type="HOGENOM" id="CLU_074563_1_0_10"/>
<comment type="catalytic activity">
    <reaction evidence="4">
        <text>3-amino-2-oxopropyl phosphate + 1-deoxy-D-xylulose 5-phosphate = pyridoxine 5'-phosphate + phosphate + 2 H2O + H(+)</text>
        <dbReference type="Rhea" id="RHEA:15265"/>
        <dbReference type="ChEBI" id="CHEBI:15377"/>
        <dbReference type="ChEBI" id="CHEBI:15378"/>
        <dbReference type="ChEBI" id="CHEBI:43474"/>
        <dbReference type="ChEBI" id="CHEBI:57279"/>
        <dbReference type="ChEBI" id="CHEBI:57792"/>
        <dbReference type="ChEBI" id="CHEBI:58589"/>
        <dbReference type="EC" id="2.6.99.2"/>
    </reaction>
</comment>
<dbReference type="RefSeq" id="WP_015430200.1">
    <property type="nucleotide sequence ID" value="NC_020510.1"/>
</dbReference>
<evidence type="ECO:0000256" key="4">
    <source>
        <dbReference type="HAMAP-Rule" id="MF_00279"/>
    </source>
</evidence>
<organism evidence="6 7">
    <name type="scientific">Blattabacterium cuenoti BPAA</name>
    <dbReference type="NCBI Taxonomy" id="1229512"/>
    <lineage>
        <taxon>Bacteria</taxon>
        <taxon>Pseudomonadati</taxon>
        <taxon>Bacteroidota</taxon>
        <taxon>Flavobacteriia</taxon>
        <taxon>Flavobacteriales</taxon>
        <taxon>Blattabacteriaceae</taxon>
        <taxon>Blattabacterium</taxon>
    </lineage>
</organism>
<gene>
    <name evidence="4 6" type="primary">pdxJ</name>
    <name evidence="6" type="ORF">BPAA_618</name>
</gene>
<dbReference type="GO" id="GO:0033856">
    <property type="term" value="F:pyridoxine 5'-phosphate synthase activity"/>
    <property type="evidence" value="ECO:0007669"/>
    <property type="project" value="UniProtKB-UniRule"/>
</dbReference>
<feature type="binding site" evidence="4">
    <location>
        <position position="18"/>
    </location>
    <ligand>
        <name>3-amino-2-oxopropyl phosphate</name>
        <dbReference type="ChEBI" id="CHEBI:57279"/>
    </ligand>
</feature>
<evidence type="ECO:0000256" key="1">
    <source>
        <dbReference type="ARBA" id="ARBA00022490"/>
    </source>
</evidence>
<protein>
    <recommendedName>
        <fullName evidence="4 5">Pyridoxine 5'-phosphate synthase</fullName>
        <shortName evidence="4">PNP synthase</shortName>
        <ecNumber evidence="4 5">2.6.99.2</ecNumber>
    </recommendedName>
</protein>
<dbReference type="NCBIfam" id="TIGR00559">
    <property type="entry name" value="pdxJ"/>
    <property type="match status" value="1"/>
</dbReference>
<feature type="binding site" evidence="4">
    <location>
        <position position="100"/>
    </location>
    <ligand>
        <name>1-deoxy-D-xylulose 5-phosphate</name>
        <dbReference type="ChEBI" id="CHEBI:57792"/>
    </ligand>
</feature>
<dbReference type="PANTHER" id="PTHR30456">
    <property type="entry name" value="PYRIDOXINE 5'-PHOSPHATE SYNTHASE"/>
    <property type="match status" value="1"/>
</dbReference>
<dbReference type="NCBIfam" id="NF003626">
    <property type="entry name" value="PRK05265.1-4"/>
    <property type="match status" value="1"/>
</dbReference>
<dbReference type="CDD" id="cd00003">
    <property type="entry name" value="PNPsynthase"/>
    <property type="match status" value="1"/>
</dbReference>
<dbReference type="InterPro" id="IPR036130">
    <property type="entry name" value="Pyridoxine-5'_phos_synth"/>
</dbReference>
<accession>M4ZTP8</accession>
<dbReference type="EC" id="2.6.99.2" evidence="4 5"/>
<keyword evidence="1 4" id="KW-0963">Cytoplasm</keyword>
<reference evidence="6 7" key="1">
    <citation type="journal article" date="2013" name="Biol. Lett.">
        <title>Maintenance of essential amino acid synthesis pathways in the Blattabacterium cuenoti symbiont of a wood-feeding cockroach.</title>
        <authorList>
            <person name="Tokuda G."/>
            <person name="Elbourne L.D.H."/>
            <person name="Kinjo Y."/>
            <person name="Saitoh S."/>
            <person name="Sabree Z."/>
            <person name="Hojo M."/>
            <person name="Yamada A."/>
            <person name="Hayashi Y."/>
            <person name="Shigenobu S."/>
            <person name="Bandi C."/>
            <person name="Paulsen I.T."/>
            <person name="Watanabe H."/>
            <person name="Lo N."/>
        </authorList>
    </citation>
    <scope>NUCLEOTIDE SEQUENCE [LARGE SCALE GENOMIC DNA]</scope>
    <source>
        <strain evidence="6 7">BPAA</strain>
    </source>
</reference>
<sequence>MVRLSVNLNKIAILRNARGGNIPNVVQVAIDVQKFGCHGITIHPRPDERHITYKDVYDISSVISTELNVEGNPTEKFMKLVLDVKPTQVTLVPDSEYAITSNSGWNTFLYQDFLTGKIKTLKDYGIRTSIFLDPKPELVSYASKTGADRVELYTGPFSIGYANKKWNCIDPYVNTAKMVVFHHMSINAGHDLNLDNISFLIEKIPNLSEVSIGHALIIESIYMGLENTIQSYLKRLCKVKKNIKK</sequence>
<proteinExistence type="inferred from homology"/>
<feature type="binding site" evidence="4">
    <location>
        <position position="7"/>
    </location>
    <ligand>
        <name>3-amino-2-oxopropyl phosphate</name>
        <dbReference type="ChEBI" id="CHEBI:57279"/>
    </ligand>
</feature>
<feature type="binding site" evidence="4">
    <location>
        <position position="50"/>
    </location>
    <ligand>
        <name>1-deoxy-D-xylulose 5-phosphate</name>
        <dbReference type="ChEBI" id="CHEBI:57792"/>
    </ligand>
</feature>
<dbReference type="STRING" id="1229512.BPAA_618"/>
<dbReference type="HAMAP" id="MF_00279">
    <property type="entry name" value="PdxJ"/>
    <property type="match status" value="1"/>
</dbReference>
<dbReference type="EMBL" id="AP012548">
    <property type="protein sequence ID" value="BAM99881.1"/>
    <property type="molecule type" value="Genomic_DNA"/>
</dbReference>
<dbReference type="InterPro" id="IPR004569">
    <property type="entry name" value="PyrdxlP_synth_PdxJ"/>
</dbReference>
<feature type="active site" description="Proton donor" evidence="4">
    <location>
        <position position="190"/>
    </location>
</feature>
<comment type="similarity">
    <text evidence="4">Belongs to the PNP synthase family.</text>
</comment>
<comment type="function">
    <text evidence="4">Catalyzes the complicated ring closure reaction between the two acyclic compounds 1-deoxy-D-xylulose-5-phosphate (DXP) and 3-amino-2-oxopropyl phosphate (1-amino-acetone-3-phosphate or AAP) to form pyridoxine 5'-phosphate (PNP) and inorganic phosphate.</text>
</comment>
<evidence type="ECO:0000313" key="7">
    <source>
        <dbReference type="Proteomes" id="UP000011815"/>
    </source>
</evidence>
<feature type="binding site" evidence="4">
    <location>
        <begin position="213"/>
        <end position="214"/>
    </location>
    <ligand>
        <name>3-amino-2-oxopropyl phosphate</name>
        <dbReference type="ChEBI" id="CHEBI:57279"/>
    </ligand>
</feature>
<evidence type="ECO:0000313" key="6">
    <source>
        <dbReference type="EMBL" id="BAM99881.1"/>
    </source>
</evidence>
<dbReference type="PATRIC" id="fig|1229512.3.peg.600"/>
<dbReference type="UniPathway" id="UPA00244">
    <property type="reaction ID" value="UER00313"/>
</dbReference>
<evidence type="ECO:0000256" key="5">
    <source>
        <dbReference type="NCBIfam" id="TIGR00559"/>
    </source>
</evidence>
<comment type="subunit">
    <text evidence="4">Homooctamer; tetramer of dimers.</text>
</comment>
<keyword evidence="2 4" id="KW-0808">Transferase</keyword>
<evidence type="ECO:0000256" key="2">
    <source>
        <dbReference type="ARBA" id="ARBA00022679"/>
    </source>
</evidence>
<dbReference type="Pfam" id="PF03740">
    <property type="entry name" value="PdxJ"/>
    <property type="match status" value="1"/>
</dbReference>
<dbReference type="KEGG" id="blp:BPAA_618"/>
<dbReference type="Gene3D" id="3.20.20.70">
    <property type="entry name" value="Aldolase class I"/>
    <property type="match status" value="1"/>
</dbReference>
<dbReference type="eggNOG" id="COG0854">
    <property type="taxonomic scope" value="Bacteria"/>
</dbReference>
<comment type="pathway">
    <text evidence="4">Cofactor biosynthesis; pyridoxine 5'-phosphate biosynthesis; pyridoxine 5'-phosphate from D-erythrose 4-phosphate: step 5/5.</text>
</comment>
<dbReference type="AlphaFoldDB" id="M4ZTP8"/>
<dbReference type="SUPFAM" id="SSF63892">
    <property type="entry name" value="Pyridoxine 5'-phosphate synthase"/>
    <property type="match status" value="1"/>
</dbReference>
<dbReference type="InterPro" id="IPR013785">
    <property type="entry name" value="Aldolase_TIM"/>
</dbReference>
<dbReference type="Proteomes" id="UP000011815">
    <property type="component" value="Chromosome"/>
</dbReference>
<name>M4ZTP8_9FLAO</name>
<feature type="site" description="Transition state stabilizer" evidence="4">
    <location>
        <position position="151"/>
    </location>
</feature>
<dbReference type="GO" id="GO:0005829">
    <property type="term" value="C:cytosol"/>
    <property type="evidence" value="ECO:0007669"/>
    <property type="project" value="TreeGrafter"/>
</dbReference>
<feature type="binding site" evidence="4">
    <location>
        <position position="191"/>
    </location>
    <ligand>
        <name>3-amino-2-oxopropyl phosphate</name>
        <dbReference type="ChEBI" id="CHEBI:57279"/>
    </ligand>
</feature>
<keyword evidence="3 4" id="KW-0664">Pyridoxine biosynthesis</keyword>
<feature type="active site" description="Proton acceptor" evidence="4">
    <location>
        <position position="43"/>
    </location>
</feature>
<evidence type="ECO:0000256" key="3">
    <source>
        <dbReference type="ARBA" id="ARBA00023096"/>
    </source>
</evidence>
<comment type="caution">
    <text evidence="4">Lacks conserved residue(s) required for the propagation of feature annotation.</text>
</comment>
<dbReference type="PANTHER" id="PTHR30456:SF0">
    <property type="entry name" value="PYRIDOXINE 5'-PHOSPHATE SYNTHASE"/>
    <property type="match status" value="1"/>
</dbReference>
<feature type="active site" description="Proton acceptor" evidence="4">
    <location>
        <position position="70"/>
    </location>
</feature>
<comment type="subcellular location">
    <subcellularLocation>
        <location evidence="4">Cytoplasm</location>
    </subcellularLocation>
</comment>
<dbReference type="GO" id="GO:0008615">
    <property type="term" value="P:pyridoxine biosynthetic process"/>
    <property type="evidence" value="ECO:0007669"/>
    <property type="project" value="UniProtKB-UniRule"/>
</dbReference>
<feature type="binding site" evidence="4">
    <location>
        <position position="45"/>
    </location>
    <ligand>
        <name>1-deoxy-D-xylulose 5-phosphate</name>
        <dbReference type="ChEBI" id="CHEBI:57792"/>
    </ligand>
</feature>